<gene>
    <name evidence="3" type="ORF">PEVE_00014838</name>
</gene>
<evidence type="ECO:0000313" key="3">
    <source>
        <dbReference type="EMBL" id="CAH3183410.1"/>
    </source>
</evidence>
<sequence>VRAKQKIRNQKPRSKSSGHCDTANMDQTPLPFVLDDGKSYDSTGAKEVWFSKASSGLDKRQCTVRLTIFLDGVWRVRPTIIFRRQGKRISPNEKRSWDSRVNVMFQPKAWCGENVMKVWVEGEWGNMFTNPPRANLYSKILVADVHRAQQTNEVRQLLQRKKTLLINIGTVKWVGNAWDHICSNTEMVKRSFKKCGINVNIDGSENALVHLKGISEYMMPEADEEFHVDTSTDENDTSDEENFELIDAEEAVDTVEVP</sequence>
<dbReference type="InterPro" id="IPR004875">
    <property type="entry name" value="DDE_SF_endonuclease_dom"/>
</dbReference>
<reference evidence="3 4" key="1">
    <citation type="submission" date="2022-05" db="EMBL/GenBank/DDBJ databases">
        <authorList>
            <consortium name="Genoscope - CEA"/>
            <person name="William W."/>
        </authorList>
    </citation>
    <scope>NUCLEOTIDE SEQUENCE [LARGE SCALE GENOMIC DNA]</scope>
</reference>
<organism evidence="3 4">
    <name type="scientific">Porites evermanni</name>
    <dbReference type="NCBI Taxonomy" id="104178"/>
    <lineage>
        <taxon>Eukaryota</taxon>
        <taxon>Metazoa</taxon>
        <taxon>Cnidaria</taxon>
        <taxon>Anthozoa</taxon>
        <taxon>Hexacorallia</taxon>
        <taxon>Scleractinia</taxon>
        <taxon>Fungiina</taxon>
        <taxon>Poritidae</taxon>
        <taxon>Porites</taxon>
    </lineage>
</organism>
<feature type="non-terminal residue" evidence="3">
    <location>
        <position position="1"/>
    </location>
</feature>
<evidence type="ECO:0000259" key="2">
    <source>
        <dbReference type="Pfam" id="PF03184"/>
    </source>
</evidence>
<accession>A0ABN8RYF9</accession>
<evidence type="ECO:0000313" key="4">
    <source>
        <dbReference type="Proteomes" id="UP001159427"/>
    </source>
</evidence>
<feature type="region of interest" description="Disordered" evidence="1">
    <location>
        <begin position="1"/>
        <end position="25"/>
    </location>
</feature>
<keyword evidence="4" id="KW-1185">Reference proteome</keyword>
<dbReference type="Pfam" id="PF03184">
    <property type="entry name" value="DDE_1"/>
    <property type="match status" value="1"/>
</dbReference>
<protein>
    <recommendedName>
        <fullName evidence="2">DDE-1 domain-containing protein</fullName>
    </recommendedName>
</protein>
<feature type="compositionally biased region" description="Basic residues" evidence="1">
    <location>
        <begin position="1"/>
        <end position="16"/>
    </location>
</feature>
<dbReference type="Proteomes" id="UP001159427">
    <property type="component" value="Unassembled WGS sequence"/>
</dbReference>
<proteinExistence type="predicted"/>
<dbReference type="EMBL" id="CALNXI010002128">
    <property type="protein sequence ID" value="CAH3183410.1"/>
    <property type="molecule type" value="Genomic_DNA"/>
</dbReference>
<name>A0ABN8RYF9_9CNID</name>
<evidence type="ECO:0000256" key="1">
    <source>
        <dbReference type="SAM" id="MobiDB-lite"/>
    </source>
</evidence>
<feature type="domain" description="DDE-1" evidence="2">
    <location>
        <begin position="59"/>
        <end position="166"/>
    </location>
</feature>
<comment type="caution">
    <text evidence="3">The sequence shown here is derived from an EMBL/GenBank/DDBJ whole genome shotgun (WGS) entry which is preliminary data.</text>
</comment>